<name>A0A0R1SP57_9LACO</name>
<dbReference type="AlphaFoldDB" id="A0A0R1SP57"/>
<comment type="similarity">
    <text evidence="6">Belongs to the TVP38/TMEM64 family.</text>
</comment>
<gene>
    <name evidence="8" type="ORF">FC27_GL001434</name>
</gene>
<feature type="transmembrane region" description="Helical" evidence="6">
    <location>
        <begin position="5"/>
        <end position="22"/>
    </location>
</feature>
<feature type="transmembrane region" description="Helical" evidence="6">
    <location>
        <begin position="76"/>
        <end position="96"/>
    </location>
</feature>
<evidence type="ECO:0000256" key="1">
    <source>
        <dbReference type="ARBA" id="ARBA00004651"/>
    </source>
</evidence>
<protein>
    <recommendedName>
        <fullName evidence="6">TVP38/TMEM64 family membrane protein</fullName>
    </recommendedName>
</protein>
<dbReference type="InterPro" id="IPR032816">
    <property type="entry name" value="VTT_dom"/>
</dbReference>
<dbReference type="PANTHER" id="PTHR12677">
    <property type="entry name" value="GOLGI APPARATUS MEMBRANE PROTEIN TVP38-RELATED"/>
    <property type="match status" value="1"/>
</dbReference>
<sequence>MKKVIAFILIIGIGLIIFYQTGLVDQLQNVPAMQSWFQDQGFIGYFVFIILCIVTAVFMLPGGLLAIIAGIAYGGFLGGLLTVIGSTVGASISFLLGRTLLRDEVYQRYSDNSTFKKIMHGVDENGVAFLILTRMVPIFPYAIQSYAYALTPMKFWRFTLVSAVTMLPACFIYAYLASDILTQGVSWSLTLKFTICGIILFLLAYIPKKIGQHKKMI</sequence>
<feature type="transmembrane region" description="Helical" evidence="6">
    <location>
        <begin position="155"/>
        <end position="175"/>
    </location>
</feature>
<feature type="transmembrane region" description="Helical" evidence="6">
    <location>
        <begin position="187"/>
        <end position="206"/>
    </location>
</feature>
<comment type="caution">
    <text evidence="8">The sequence shown here is derived from an EMBL/GenBank/DDBJ whole genome shotgun (WGS) entry which is preliminary data.</text>
</comment>
<feature type="transmembrane region" description="Helical" evidence="6">
    <location>
        <begin position="126"/>
        <end position="143"/>
    </location>
</feature>
<dbReference type="EMBL" id="AZFA01000003">
    <property type="protein sequence ID" value="KRL67896.1"/>
    <property type="molecule type" value="Genomic_DNA"/>
</dbReference>
<dbReference type="GO" id="GO:0005886">
    <property type="term" value="C:plasma membrane"/>
    <property type="evidence" value="ECO:0007669"/>
    <property type="project" value="UniProtKB-SubCell"/>
</dbReference>
<evidence type="ECO:0000256" key="3">
    <source>
        <dbReference type="ARBA" id="ARBA00022692"/>
    </source>
</evidence>
<reference evidence="8 9" key="1">
    <citation type="journal article" date="2015" name="Genome Announc.">
        <title>Expanding the biotechnology potential of lactobacilli through comparative genomics of 213 strains and associated genera.</title>
        <authorList>
            <person name="Sun Z."/>
            <person name="Harris H.M."/>
            <person name="McCann A."/>
            <person name="Guo C."/>
            <person name="Argimon S."/>
            <person name="Zhang W."/>
            <person name="Yang X."/>
            <person name="Jeffery I.B."/>
            <person name="Cooney J.C."/>
            <person name="Kagawa T.F."/>
            <person name="Liu W."/>
            <person name="Song Y."/>
            <person name="Salvetti E."/>
            <person name="Wrobel A."/>
            <person name="Rasinkangas P."/>
            <person name="Parkhill J."/>
            <person name="Rea M.C."/>
            <person name="O'Sullivan O."/>
            <person name="Ritari J."/>
            <person name="Douillard F.P."/>
            <person name="Paul Ross R."/>
            <person name="Yang R."/>
            <person name="Briner A.E."/>
            <person name="Felis G.E."/>
            <person name="de Vos W.M."/>
            <person name="Barrangou R."/>
            <person name="Klaenhammer T.R."/>
            <person name="Caufield P.W."/>
            <person name="Cui Y."/>
            <person name="Zhang H."/>
            <person name="O'Toole P.W."/>
        </authorList>
    </citation>
    <scope>NUCLEOTIDE SEQUENCE [LARGE SCALE GENOMIC DNA]</scope>
    <source>
        <strain evidence="8 9">DSM 14857</strain>
    </source>
</reference>
<dbReference type="STRING" id="1423815.FC27_GL001434"/>
<evidence type="ECO:0000256" key="4">
    <source>
        <dbReference type="ARBA" id="ARBA00022989"/>
    </source>
</evidence>
<keyword evidence="4 6" id="KW-1133">Transmembrane helix</keyword>
<evidence type="ECO:0000259" key="7">
    <source>
        <dbReference type="Pfam" id="PF09335"/>
    </source>
</evidence>
<organism evidence="8 9">
    <name type="scientific">Companilactobacillus versmoldensis DSM 14857 = KCTC 3814</name>
    <dbReference type="NCBI Taxonomy" id="1423815"/>
    <lineage>
        <taxon>Bacteria</taxon>
        <taxon>Bacillati</taxon>
        <taxon>Bacillota</taxon>
        <taxon>Bacilli</taxon>
        <taxon>Lactobacillales</taxon>
        <taxon>Lactobacillaceae</taxon>
        <taxon>Companilactobacillus</taxon>
    </lineage>
</organism>
<evidence type="ECO:0000313" key="8">
    <source>
        <dbReference type="EMBL" id="KRL67896.1"/>
    </source>
</evidence>
<dbReference type="OrthoDB" id="9812980at2"/>
<evidence type="ECO:0000256" key="6">
    <source>
        <dbReference type="RuleBase" id="RU366058"/>
    </source>
</evidence>
<feature type="domain" description="VTT" evidence="7">
    <location>
        <begin position="60"/>
        <end position="176"/>
    </location>
</feature>
<keyword evidence="3 6" id="KW-0812">Transmembrane</keyword>
<dbReference type="InterPro" id="IPR015414">
    <property type="entry name" value="TMEM64"/>
</dbReference>
<keyword evidence="2 6" id="KW-1003">Cell membrane</keyword>
<dbReference type="PANTHER" id="PTHR12677:SF59">
    <property type="entry name" value="GOLGI APPARATUS MEMBRANE PROTEIN TVP38-RELATED"/>
    <property type="match status" value="1"/>
</dbReference>
<accession>A0A0R1SP57</accession>
<proteinExistence type="inferred from homology"/>
<dbReference type="PATRIC" id="fig|1423815.3.peg.1469"/>
<dbReference type="eggNOG" id="COG0398">
    <property type="taxonomic scope" value="Bacteria"/>
</dbReference>
<keyword evidence="9" id="KW-1185">Reference proteome</keyword>
<comment type="subcellular location">
    <subcellularLocation>
        <location evidence="1 6">Cell membrane</location>
        <topology evidence="1 6">Multi-pass membrane protein</topology>
    </subcellularLocation>
</comment>
<evidence type="ECO:0000313" key="9">
    <source>
        <dbReference type="Proteomes" id="UP000051647"/>
    </source>
</evidence>
<keyword evidence="5 6" id="KW-0472">Membrane</keyword>
<feature type="transmembrane region" description="Helical" evidence="6">
    <location>
        <begin position="42"/>
        <end position="69"/>
    </location>
</feature>
<evidence type="ECO:0000256" key="5">
    <source>
        <dbReference type="ARBA" id="ARBA00023136"/>
    </source>
</evidence>
<dbReference type="RefSeq" id="WP_010623846.1">
    <property type="nucleotide sequence ID" value="NZ_AZFA01000003.1"/>
</dbReference>
<dbReference type="Proteomes" id="UP000051647">
    <property type="component" value="Unassembled WGS sequence"/>
</dbReference>
<dbReference type="Pfam" id="PF09335">
    <property type="entry name" value="VTT_dom"/>
    <property type="match status" value="1"/>
</dbReference>
<evidence type="ECO:0000256" key="2">
    <source>
        <dbReference type="ARBA" id="ARBA00022475"/>
    </source>
</evidence>